<comment type="caution">
    <text evidence="1">The sequence shown here is derived from an EMBL/GenBank/DDBJ whole genome shotgun (WGS) entry which is preliminary data.</text>
</comment>
<organism evidence="1 3">
    <name type="scientific">Didymodactylos carnosus</name>
    <dbReference type="NCBI Taxonomy" id="1234261"/>
    <lineage>
        <taxon>Eukaryota</taxon>
        <taxon>Metazoa</taxon>
        <taxon>Spiralia</taxon>
        <taxon>Gnathifera</taxon>
        <taxon>Rotifera</taxon>
        <taxon>Eurotatoria</taxon>
        <taxon>Bdelloidea</taxon>
        <taxon>Philodinida</taxon>
        <taxon>Philodinidae</taxon>
        <taxon>Didymodactylos</taxon>
    </lineage>
</organism>
<evidence type="ECO:0000313" key="3">
    <source>
        <dbReference type="Proteomes" id="UP000663829"/>
    </source>
</evidence>
<evidence type="ECO:0000313" key="1">
    <source>
        <dbReference type="EMBL" id="CAF0863519.1"/>
    </source>
</evidence>
<name>A0A813X2D8_9BILA</name>
<sequence length="369" mass="41959">MNMSNNQHSHHRYNYLCGHHFPHIKTTRNSCCHPYKTSYDHLLMHNEKLSSSLLNNNSNNLSNFNVDIMKQLLSSISTVVASAKHPEHKSSNTSIIKNIQVNPNIQQNVQKYLIRKWSALEAKSCTQSKMVTDAAIQCTNSESEFCPTAAAAIDATTPILTGIERNDYPPKESIDKEIQKDFSNLTKNDVSQTLSRKSENGTTSVKRKRIIHAKLTTTIKKQKTIKRGRVSYRKKATLPSNLVKCQIKRHLTHSSDISEYTSHSLVSKRGKLPFERLKVGTVQISEQSPQFFGHHNVQHQLISNVLPIITSSEMDALKRAGLQTTIGLIGRYLVYSNDQDFRWFLTERIGLKMHKAEMITAYLKTKTNK</sequence>
<dbReference type="AlphaFoldDB" id="A0A813X2D8"/>
<gene>
    <name evidence="1" type="ORF">GPM918_LOCUS6713</name>
    <name evidence="2" type="ORF">SRO942_LOCUS6713</name>
</gene>
<dbReference type="Proteomes" id="UP000663829">
    <property type="component" value="Unassembled WGS sequence"/>
</dbReference>
<keyword evidence="3" id="KW-1185">Reference proteome</keyword>
<dbReference type="EMBL" id="CAJOBC010001049">
    <property type="protein sequence ID" value="CAF3651088.1"/>
    <property type="molecule type" value="Genomic_DNA"/>
</dbReference>
<dbReference type="EMBL" id="CAJNOQ010001049">
    <property type="protein sequence ID" value="CAF0863519.1"/>
    <property type="molecule type" value="Genomic_DNA"/>
</dbReference>
<reference evidence="1" key="1">
    <citation type="submission" date="2021-02" db="EMBL/GenBank/DDBJ databases">
        <authorList>
            <person name="Nowell W R."/>
        </authorList>
    </citation>
    <scope>NUCLEOTIDE SEQUENCE</scope>
</reference>
<accession>A0A813X2D8</accession>
<dbReference type="Proteomes" id="UP000681722">
    <property type="component" value="Unassembled WGS sequence"/>
</dbReference>
<proteinExistence type="predicted"/>
<evidence type="ECO:0000313" key="2">
    <source>
        <dbReference type="EMBL" id="CAF3651088.1"/>
    </source>
</evidence>
<protein>
    <submittedName>
        <fullName evidence="1">Uncharacterized protein</fullName>
    </submittedName>
</protein>